<dbReference type="InterPro" id="IPR008988">
    <property type="entry name" value="Transcriptional_repressor_C"/>
</dbReference>
<keyword evidence="1" id="KW-0408">Iron</keyword>
<evidence type="ECO:0000259" key="2">
    <source>
        <dbReference type="SMART" id="SM00899"/>
    </source>
</evidence>
<evidence type="ECO:0000313" key="3">
    <source>
        <dbReference type="EMBL" id="MBV6342841.1"/>
    </source>
</evidence>
<proteinExistence type="predicted"/>
<reference evidence="3 4" key="1">
    <citation type="journal article" date="2020" name="J Geophys Res Biogeosci">
        <title>Magnetotaxis as an Adaptation to Enable Bacterial Shuttling of Microbial Sulfur and Sulfur Cycling Across Aquatic Oxic#Anoxic Interfaces.</title>
        <authorList>
            <person name="Li J."/>
            <person name="Liu P."/>
            <person name="Wang J."/>
            <person name="Roberts A.P."/>
            <person name="Pan Y."/>
        </authorList>
    </citation>
    <scope>NUCLEOTIDE SEQUENCE [LARGE SCALE GENOMIC DNA]</scope>
    <source>
        <strain evidence="3 4">MYR-1_YQ</strain>
    </source>
</reference>
<dbReference type="InterPro" id="IPR038157">
    <property type="entry name" value="FeoA_core_dom"/>
</dbReference>
<dbReference type="Pfam" id="PF04023">
    <property type="entry name" value="FeoA"/>
    <property type="match status" value="1"/>
</dbReference>
<dbReference type="EMBL" id="JABXWD010000358">
    <property type="protein sequence ID" value="MBV6342841.1"/>
    <property type="molecule type" value="Genomic_DNA"/>
</dbReference>
<dbReference type="PANTHER" id="PTHR43151:SF1">
    <property type="entry name" value="SSR2333 PROTEIN"/>
    <property type="match status" value="1"/>
</dbReference>
<organism evidence="3 4">
    <name type="scientific">Candidatus Magnetobacterium casense</name>
    <dbReference type="NCBI Taxonomy" id="1455061"/>
    <lineage>
        <taxon>Bacteria</taxon>
        <taxon>Pseudomonadati</taxon>
        <taxon>Nitrospirota</taxon>
        <taxon>Thermodesulfovibrionia</taxon>
        <taxon>Thermodesulfovibrionales</taxon>
        <taxon>Candidatus Magnetobacteriaceae</taxon>
        <taxon>Candidatus Magnetobacterium</taxon>
    </lineage>
</organism>
<accession>A0ABS6S1W4</accession>
<protein>
    <submittedName>
        <fullName evidence="3">Ferrous iron transport protein A</fullName>
    </submittedName>
</protein>
<gene>
    <name evidence="3" type="ORF">HWQ67_14740</name>
</gene>
<evidence type="ECO:0000313" key="4">
    <source>
        <dbReference type="Proteomes" id="UP001196980"/>
    </source>
</evidence>
<dbReference type="SUPFAM" id="SSF50037">
    <property type="entry name" value="C-terminal domain of transcriptional repressors"/>
    <property type="match status" value="1"/>
</dbReference>
<dbReference type="SMART" id="SM00899">
    <property type="entry name" value="FeoA"/>
    <property type="match status" value="1"/>
</dbReference>
<dbReference type="InterPro" id="IPR007167">
    <property type="entry name" value="Fe-transptr_FeoA-like"/>
</dbReference>
<comment type="caution">
    <text evidence="3">The sequence shown here is derived from an EMBL/GenBank/DDBJ whole genome shotgun (WGS) entry which is preliminary data.</text>
</comment>
<sequence>MTLPLGSLKKGERAEIVDSHVRKQTVAKTSNSGRVQELGVRTGKVVEMLNNAGGGPILFKVDDTRIALARALAMDITVKRMA</sequence>
<evidence type="ECO:0000256" key="1">
    <source>
        <dbReference type="ARBA" id="ARBA00023004"/>
    </source>
</evidence>
<dbReference type="Proteomes" id="UP001196980">
    <property type="component" value="Unassembled WGS sequence"/>
</dbReference>
<keyword evidence="4" id="KW-1185">Reference proteome</keyword>
<feature type="domain" description="Ferrous iron transporter FeoA-like" evidence="2">
    <location>
        <begin position="3"/>
        <end position="80"/>
    </location>
</feature>
<dbReference type="PANTHER" id="PTHR43151">
    <property type="entry name" value="FEOA FAMILY PROTEIN"/>
    <property type="match status" value="1"/>
</dbReference>
<dbReference type="Gene3D" id="2.30.30.90">
    <property type="match status" value="1"/>
</dbReference>
<dbReference type="InterPro" id="IPR053184">
    <property type="entry name" value="FeoA-like"/>
</dbReference>
<name>A0ABS6S1W4_9BACT</name>